<gene>
    <name evidence="1" type="ORF">BSZ37_06255</name>
</gene>
<name>A0A271IXX4_9BACT</name>
<dbReference type="EMBL" id="MQWD01000001">
    <property type="protein sequence ID" value="PAP76073.1"/>
    <property type="molecule type" value="Genomic_DNA"/>
</dbReference>
<dbReference type="AlphaFoldDB" id="A0A271IXX4"/>
<dbReference type="OrthoDB" id="1522111at2"/>
<proteinExistence type="predicted"/>
<evidence type="ECO:0000313" key="1">
    <source>
        <dbReference type="EMBL" id="PAP76073.1"/>
    </source>
</evidence>
<evidence type="ECO:0008006" key="3">
    <source>
        <dbReference type="Google" id="ProtNLM"/>
    </source>
</evidence>
<protein>
    <recommendedName>
        <fullName evidence="3">TonB-dependent receptor plug domain-containing protein</fullName>
    </recommendedName>
</protein>
<organism evidence="1 2">
    <name type="scientific">Rubrivirga marina</name>
    <dbReference type="NCBI Taxonomy" id="1196024"/>
    <lineage>
        <taxon>Bacteria</taxon>
        <taxon>Pseudomonadati</taxon>
        <taxon>Rhodothermota</taxon>
        <taxon>Rhodothermia</taxon>
        <taxon>Rhodothermales</taxon>
        <taxon>Rubricoccaceae</taxon>
        <taxon>Rubrivirga</taxon>
    </lineage>
</organism>
<keyword evidence="2" id="KW-1185">Reference proteome</keyword>
<evidence type="ECO:0000313" key="2">
    <source>
        <dbReference type="Proteomes" id="UP000216339"/>
    </source>
</evidence>
<sequence>MTALVLAGLLVLTPADSLDARCPSGESVSRAALEAAGATTLHDVLRLTTRFDGVTTDGFDPTPVLGLGVPFAQPARVFVDGAPAARGAGPEPLGLEALPVAVSEVERIVVCPGPGVAGGAFGGPWIDLQTAAPAPMLFGAATYGNESGDPGPFRYLDQALPNVDKIGPDYEAAAVARTPTATAWMALRDRDFLPTDPAIFDRTLPATTRYPKRDGPVLAVAARAGGLRARLGTRWFQDLPFIPDVGREVPLDHTSAQATLSGERTRGALHLWGHGHIARIEVDRPDRSLVALDPSWNETRLDAAFAARLGSPRQSVAAGVQAERAHVTAGPFDGAVAVGRAWVDGRTTFDGGGLAVTLASTAAGGTAGVGLASEGWWRPAARVTLRAEGSARRSLAEERRTLGVWAARGYAGLPPDAPEADPLDVARFQLAARVDRGPGWAEASVEGQRVGGVASGSAGLARLGAGMRLPGLILRADARVQGALTGSAAFCDAWDRLPRFRAALDVTAPLDGRASVWARLDGRSATTWPGGDVARMLLLDLGLSKRAWGDRIHLSLAGRNVLGAEERTHPLGASLEPRLFVRAEARL</sequence>
<dbReference type="Proteomes" id="UP000216339">
    <property type="component" value="Unassembled WGS sequence"/>
</dbReference>
<comment type="caution">
    <text evidence="1">The sequence shown here is derived from an EMBL/GenBank/DDBJ whole genome shotgun (WGS) entry which is preliminary data.</text>
</comment>
<accession>A0A271IXX4</accession>
<reference evidence="1 2" key="1">
    <citation type="submission" date="2016-11" db="EMBL/GenBank/DDBJ databases">
        <title>Study of marine rhodopsin-containing bacteria.</title>
        <authorList>
            <person name="Yoshizawa S."/>
            <person name="Kumagai Y."/>
            <person name="Kogure K."/>
        </authorList>
    </citation>
    <scope>NUCLEOTIDE SEQUENCE [LARGE SCALE GENOMIC DNA]</scope>
    <source>
        <strain evidence="1 2">SAORIC-28</strain>
    </source>
</reference>
<dbReference type="RefSeq" id="WP_095509714.1">
    <property type="nucleotide sequence ID" value="NZ_MQWD01000001.1"/>
</dbReference>